<evidence type="ECO:0000313" key="3">
    <source>
        <dbReference type="EMBL" id="MCX2848704.1"/>
    </source>
</evidence>
<dbReference type="RefSeq" id="WP_214519620.1">
    <property type="nucleotide sequence ID" value="NZ_CP104934.1"/>
</dbReference>
<feature type="region of interest" description="Disordered" evidence="1">
    <location>
        <begin position="29"/>
        <end position="53"/>
    </location>
</feature>
<dbReference type="Pfam" id="PF01370">
    <property type="entry name" value="Epimerase"/>
    <property type="match status" value="1"/>
</dbReference>
<dbReference type="Proteomes" id="UP001207276">
    <property type="component" value="Unassembled WGS sequence"/>
</dbReference>
<evidence type="ECO:0000259" key="2">
    <source>
        <dbReference type="Pfam" id="PF01370"/>
    </source>
</evidence>
<dbReference type="PANTHER" id="PTHR43245">
    <property type="entry name" value="BIFUNCTIONAL POLYMYXIN RESISTANCE PROTEIN ARNA"/>
    <property type="match status" value="1"/>
</dbReference>
<protein>
    <submittedName>
        <fullName evidence="3">NAD-dependent epimerase/dehydratase family protein</fullName>
    </submittedName>
</protein>
<comment type="caution">
    <text evidence="3">The sequence shown here is derived from an EMBL/GenBank/DDBJ whole genome shotgun (WGS) entry which is preliminary data.</text>
</comment>
<evidence type="ECO:0000256" key="1">
    <source>
        <dbReference type="SAM" id="MobiDB-lite"/>
    </source>
</evidence>
<gene>
    <name evidence="3" type="ORF">ORG12_08470</name>
</gene>
<dbReference type="InterPro" id="IPR036291">
    <property type="entry name" value="NAD(P)-bd_dom_sf"/>
</dbReference>
<evidence type="ECO:0000313" key="4">
    <source>
        <dbReference type="Proteomes" id="UP001207276"/>
    </source>
</evidence>
<feature type="compositionally biased region" description="Basic and acidic residues" evidence="1">
    <location>
        <begin position="42"/>
        <end position="53"/>
    </location>
</feature>
<name>A0ABT3S389_9MICO</name>
<sequence>MRIVVVGATGNVGTAVLRRLAAVRADGDGDAAGRDAVGPDAAGRDGGGRDATGRDATGVQIVGVARRLPDLRAEPYDAAVWHAVDIGAADAVDQLAAVFQGADAVIHLAWALQPTHDIPVQYRTNVTGTANVLAAVARAEVPQVVVASSVGAYRGVDVDGKRTPVDESWPTDGIPTATYSIHKAANEAAMDAFEADHPAVTVTRLRPGLIFQRDAAAEIRGLFLGHLVPMSIVRWIRWLVLPLPYPFVFQAVHADDVADAYWRAVDRRAAGAFNIAATPVLNPPRLARAFGMLGAVRIPLGLLRGIVTLTWRLRLQPTDAGWIDIAAGVPIMRTDRARSVLGWEARHTSEEALRALVAGFADGANVPGSGPLRG</sequence>
<dbReference type="InterPro" id="IPR050177">
    <property type="entry name" value="Lipid_A_modif_metabolic_enz"/>
</dbReference>
<reference evidence="3 4" key="1">
    <citation type="submission" date="2022-11" db="EMBL/GenBank/DDBJ databases">
        <title>Taxonomy of Curtobacterium flaccumfaciens.</title>
        <authorList>
            <person name="Osdaghi E."/>
            <person name="Taghavi S.M."/>
            <person name="Hamidizade M."/>
            <person name="Abachi H."/>
            <person name="Fazliarab A."/>
            <person name="Baeyen S."/>
            <person name="Portier P."/>
            <person name="Van Vaerenbergh J."/>
            <person name="Jacques M.-A."/>
        </authorList>
    </citation>
    <scope>NUCLEOTIDE SEQUENCE [LARGE SCALE GENOMIC DNA]</scope>
    <source>
        <strain evidence="3 4">LMG 3715</strain>
    </source>
</reference>
<dbReference type="InterPro" id="IPR001509">
    <property type="entry name" value="Epimerase_deHydtase"/>
</dbReference>
<dbReference type="EMBL" id="JAPJDE010000002">
    <property type="protein sequence ID" value="MCX2848704.1"/>
    <property type="molecule type" value="Genomic_DNA"/>
</dbReference>
<organism evidence="3 4">
    <name type="scientific">Curtobacterium poinsettiae</name>
    <dbReference type="NCBI Taxonomy" id="159612"/>
    <lineage>
        <taxon>Bacteria</taxon>
        <taxon>Bacillati</taxon>
        <taxon>Actinomycetota</taxon>
        <taxon>Actinomycetes</taxon>
        <taxon>Micrococcales</taxon>
        <taxon>Microbacteriaceae</taxon>
        <taxon>Curtobacterium</taxon>
    </lineage>
</organism>
<dbReference type="Gene3D" id="3.40.50.720">
    <property type="entry name" value="NAD(P)-binding Rossmann-like Domain"/>
    <property type="match status" value="1"/>
</dbReference>
<dbReference type="SUPFAM" id="SSF51735">
    <property type="entry name" value="NAD(P)-binding Rossmann-fold domains"/>
    <property type="match status" value="1"/>
</dbReference>
<keyword evidence="4" id="KW-1185">Reference proteome</keyword>
<accession>A0ABT3S389</accession>
<proteinExistence type="predicted"/>
<dbReference type="PANTHER" id="PTHR43245:SF52">
    <property type="entry name" value="NAD-DEPENDENT EPIMERASE_DEHYDRATASE"/>
    <property type="match status" value="1"/>
</dbReference>
<feature type="domain" description="NAD-dependent epimerase/dehydratase" evidence="2">
    <location>
        <begin position="58"/>
        <end position="276"/>
    </location>
</feature>